<dbReference type="PROSITE" id="PS50850">
    <property type="entry name" value="MFS"/>
    <property type="match status" value="1"/>
</dbReference>
<dbReference type="EMBL" id="MTYJ01000089">
    <property type="protein sequence ID" value="OQV15414.1"/>
    <property type="molecule type" value="Genomic_DNA"/>
</dbReference>
<protein>
    <submittedName>
        <fullName evidence="11">Glucose-6-phosphate</fullName>
    </submittedName>
</protein>
<feature type="transmembrane region" description="Helical" evidence="9">
    <location>
        <begin position="209"/>
        <end position="229"/>
    </location>
</feature>
<dbReference type="InterPro" id="IPR020846">
    <property type="entry name" value="MFS_dom"/>
</dbReference>
<evidence type="ECO:0000256" key="2">
    <source>
        <dbReference type="ARBA" id="ARBA00009598"/>
    </source>
</evidence>
<evidence type="ECO:0000256" key="3">
    <source>
        <dbReference type="ARBA" id="ARBA00022448"/>
    </source>
</evidence>
<feature type="transmembrane region" description="Helical" evidence="9">
    <location>
        <begin position="110"/>
        <end position="127"/>
    </location>
</feature>
<dbReference type="Pfam" id="PF07690">
    <property type="entry name" value="MFS_1"/>
    <property type="match status" value="1"/>
</dbReference>
<feature type="domain" description="Major facilitator superfamily (MFS) profile" evidence="10">
    <location>
        <begin position="116"/>
        <end position="578"/>
    </location>
</feature>
<feature type="region of interest" description="Disordered" evidence="8">
    <location>
        <begin position="1"/>
        <end position="74"/>
    </location>
</feature>
<dbReference type="PANTHER" id="PTHR43184:SF12">
    <property type="entry name" value="SUGAR PHOSPHATE EXCHANGER 3"/>
    <property type="match status" value="1"/>
</dbReference>
<dbReference type="GO" id="GO:0022857">
    <property type="term" value="F:transmembrane transporter activity"/>
    <property type="evidence" value="ECO:0007669"/>
    <property type="project" value="InterPro"/>
</dbReference>
<reference evidence="12" key="1">
    <citation type="submission" date="2017-01" db="EMBL/GenBank/DDBJ databases">
        <title>Comparative genomics of anhydrobiosis in the tardigrade Hypsibius dujardini.</title>
        <authorList>
            <person name="Yoshida Y."/>
            <person name="Koutsovoulos G."/>
            <person name="Laetsch D."/>
            <person name="Stevens L."/>
            <person name="Kumar S."/>
            <person name="Horikawa D."/>
            <person name="Ishino K."/>
            <person name="Komine S."/>
            <person name="Tomita M."/>
            <person name="Blaxter M."/>
            <person name="Arakawa K."/>
        </authorList>
    </citation>
    <scope>NUCLEOTIDE SEQUENCE [LARGE SCALE GENOMIC DNA]</scope>
    <source>
        <strain evidence="12">Z151</strain>
    </source>
</reference>
<accession>A0A1W0WJN4</accession>
<evidence type="ECO:0000256" key="9">
    <source>
        <dbReference type="SAM" id="Phobius"/>
    </source>
</evidence>
<keyword evidence="7 9" id="KW-0472">Membrane</keyword>
<evidence type="ECO:0000256" key="5">
    <source>
        <dbReference type="ARBA" id="ARBA00022692"/>
    </source>
</evidence>
<evidence type="ECO:0000259" key="10">
    <source>
        <dbReference type="PROSITE" id="PS50850"/>
    </source>
</evidence>
<keyword evidence="3" id="KW-0813">Transport</keyword>
<feature type="transmembrane region" description="Helical" evidence="9">
    <location>
        <begin position="482"/>
        <end position="501"/>
    </location>
</feature>
<feature type="transmembrane region" description="Helical" evidence="9">
    <location>
        <begin position="455"/>
        <end position="476"/>
    </location>
</feature>
<evidence type="ECO:0000256" key="8">
    <source>
        <dbReference type="SAM" id="MobiDB-lite"/>
    </source>
</evidence>
<evidence type="ECO:0000313" key="12">
    <source>
        <dbReference type="Proteomes" id="UP000192578"/>
    </source>
</evidence>
<feature type="transmembrane region" description="Helical" evidence="9">
    <location>
        <begin position="269"/>
        <end position="295"/>
    </location>
</feature>
<feature type="transmembrane region" description="Helical" evidence="9">
    <location>
        <begin position="431"/>
        <end position="448"/>
    </location>
</feature>
<sequence>MKSLLQIPRRSRAKFSDYVQDHRTSTPRLSSPESDEMESYSSQQRIASVEPDEPSETTTFLASERRHTSRSKDRRRMNNLIATTTGNRNVPVGVRIVQRLCIPNVVNRMMWYRVYILVLTFFLYAVYHMSRRPLSVVKNVLHQNCTGLLPPPGTTIDPARNKTWCSWKPFEQDNSQELFAGLDFTYWLAYAVGMFFTGHIAERTNLRNFLSIGMIGAGLWTICFGMAFFWDIHSFSYFVAVQVFGGVFQSTGWPSVVTLVGNWFGKKRLGLIFGIWNSHTSVGNILGALLAGTWVNSQWGYSFIVPGMIICVMGVVSYLFVIVRPEDVGLDPPDHVGDGVTPGAPSIESSEEYGRVNSISSSSSMASKALTDADEDKPISLFRAIRIPGVIEFSLCLFFAKAVSYTFLLWLPRFIQDTSNVQNDVAADLSAIFDAGGIVGGILAGVISDSTGGSATVCGGMFVLAAPSLYLLFLYAGSGIKALIPLLLVSGLLINGPYALITTAVSTDLGTHPSLTGNSKALATVTAIIDGTGSMGAAFGPMAAGLIAAGGWGATFYSLIAAQVVALLCLGRLIYREMKGWIAARRSRRALRAP</sequence>
<keyword evidence="6 9" id="KW-1133">Transmembrane helix</keyword>
<dbReference type="SUPFAM" id="SSF103473">
    <property type="entry name" value="MFS general substrate transporter"/>
    <property type="match status" value="1"/>
</dbReference>
<dbReference type="AlphaFoldDB" id="A0A1W0WJN4"/>
<feature type="transmembrane region" description="Helical" evidence="9">
    <location>
        <begin position="301"/>
        <end position="323"/>
    </location>
</feature>
<organism evidence="11 12">
    <name type="scientific">Hypsibius exemplaris</name>
    <name type="common">Freshwater tardigrade</name>
    <dbReference type="NCBI Taxonomy" id="2072580"/>
    <lineage>
        <taxon>Eukaryota</taxon>
        <taxon>Metazoa</taxon>
        <taxon>Ecdysozoa</taxon>
        <taxon>Tardigrada</taxon>
        <taxon>Eutardigrada</taxon>
        <taxon>Parachela</taxon>
        <taxon>Hypsibioidea</taxon>
        <taxon>Hypsibiidae</taxon>
        <taxon>Hypsibius</taxon>
    </lineage>
</organism>
<dbReference type="FunFam" id="1.20.1250.20:FF:000028">
    <property type="entry name" value="Sugar phosphate exchanger 3 isoform 1"/>
    <property type="match status" value="1"/>
</dbReference>
<feature type="transmembrane region" description="Helical" evidence="9">
    <location>
        <begin position="235"/>
        <end position="257"/>
    </location>
</feature>
<dbReference type="PANTHER" id="PTHR43184">
    <property type="entry name" value="MAJOR FACILITATOR SUPERFAMILY TRANSPORTER 16, ISOFORM B"/>
    <property type="match status" value="1"/>
</dbReference>
<comment type="caution">
    <text evidence="11">The sequence shown here is derived from an EMBL/GenBank/DDBJ whole genome shotgun (WGS) entry which is preliminary data.</text>
</comment>
<dbReference type="OrthoDB" id="3639251at2759"/>
<feature type="transmembrane region" description="Helical" evidence="9">
    <location>
        <begin position="554"/>
        <end position="575"/>
    </location>
</feature>
<feature type="transmembrane region" description="Helical" evidence="9">
    <location>
        <begin position="178"/>
        <end position="197"/>
    </location>
</feature>
<comment type="similarity">
    <text evidence="2">Belongs to the major facilitator superfamily. Organophosphate:Pi antiporter (OPA) (TC 2.A.1.4) family.</text>
</comment>
<evidence type="ECO:0000256" key="6">
    <source>
        <dbReference type="ARBA" id="ARBA00022989"/>
    </source>
</evidence>
<feature type="transmembrane region" description="Helical" evidence="9">
    <location>
        <begin position="522"/>
        <end position="548"/>
    </location>
</feature>
<dbReference type="InterPro" id="IPR011701">
    <property type="entry name" value="MFS"/>
</dbReference>
<keyword evidence="5 9" id="KW-0812">Transmembrane</keyword>
<dbReference type="InterPro" id="IPR036259">
    <property type="entry name" value="MFS_trans_sf"/>
</dbReference>
<evidence type="ECO:0000313" key="11">
    <source>
        <dbReference type="EMBL" id="OQV15414.1"/>
    </source>
</evidence>
<dbReference type="Proteomes" id="UP000192578">
    <property type="component" value="Unassembled WGS sequence"/>
</dbReference>
<gene>
    <name evidence="11" type="ORF">BV898_10422</name>
</gene>
<feature type="transmembrane region" description="Helical" evidence="9">
    <location>
        <begin position="390"/>
        <end position="411"/>
    </location>
</feature>
<evidence type="ECO:0000256" key="1">
    <source>
        <dbReference type="ARBA" id="ARBA00004141"/>
    </source>
</evidence>
<dbReference type="Gene3D" id="1.20.1250.20">
    <property type="entry name" value="MFS general substrate transporter like domains"/>
    <property type="match status" value="2"/>
</dbReference>
<comment type="subcellular location">
    <subcellularLocation>
        <location evidence="1">Membrane</location>
        <topology evidence="1">Multi-pass membrane protein</topology>
    </subcellularLocation>
</comment>
<keyword evidence="12" id="KW-1185">Reference proteome</keyword>
<dbReference type="GO" id="GO:0016020">
    <property type="term" value="C:membrane"/>
    <property type="evidence" value="ECO:0007669"/>
    <property type="project" value="UniProtKB-SubCell"/>
</dbReference>
<evidence type="ECO:0000256" key="7">
    <source>
        <dbReference type="ARBA" id="ARBA00023136"/>
    </source>
</evidence>
<proteinExistence type="inferred from homology"/>
<keyword evidence="4" id="KW-0762">Sugar transport</keyword>
<name>A0A1W0WJN4_HYPEX</name>
<evidence type="ECO:0000256" key="4">
    <source>
        <dbReference type="ARBA" id="ARBA00022597"/>
    </source>
</evidence>